<evidence type="ECO:0000256" key="1">
    <source>
        <dbReference type="SAM" id="SignalP"/>
    </source>
</evidence>
<protein>
    <recommendedName>
        <fullName evidence="4">DsrE family protein</fullName>
    </recommendedName>
</protein>
<reference evidence="2 3" key="1">
    <citation type="submission" date="2019-06" db="EMBL/GenBank/DDBJ databases">
        <title>Metagenome assembled Genome of Spiribacter salinus SL48-SHIP from the microbial mat of Salt Lake 48 (Novosibirsk region, Russia).</title>
        <authorList>
            <person name="Shipova A."/>
            <person name="Rozanov A.S."/>
            <person name="Bryanskaya A.V."/>
            <person name="Peltek S.E."/>
        </authorList>
    </citation>
    <scope>NUCLEOTIDE SEQUENCE [LARGE SCALE GENOMIC DNA]</scope>
    <source>
        <strain evidence="2">SL48-SHIP-2</strain>
    </source>
</reference>
<evidence type="ECO:0000313" key="3">
    <source>
        <dbReference type="Proteomes" id="UP000315400"/>
    </source>
</evidence>
<feature type="chain" id="PRO_5022216346" description="DsrE family protein" evidence="1">
    <location>
        <begin position="25"/>
        <end position="146"/>
    </location>
</feature>
<evidence type="ECO:0008006" key="4">
    <source>
        <dbReference type="Google" id="ProtNLM"/>
    </source>
</evidence>
<feature type="signal peptide" evidence="1">
    <location>
        <begin position="1"/>
        <end position="24"/>
    </location>
</feature>
<name>A0A540VUM6_9GAMM</name>
<dbReference type="Proteomes" id="UP000315400">
    <property type="component" value="Unassembled WGS sequence"/>
</dbReference>
<comment type="caution">
    <text evidence="2">The sequence shown here is derived from an EMBL/GenBank/DDBJ whole genome shotgun (WGS) entry which is preliminary data.</text>
</comment>
<dbReference type="EMBL" id="VIFK01000012">
    <property type="protein sequence ID" value="TQF00461.1"/>
    <property type="molecule type" value="Genomic_DNA"/>
</dbReference>
<accession>A0A540VUM6</accession>
<dbReference type="SUPFAM" id="SSF75169">
    <property type="entry name" value="DsrEFH-like"/>
    <property type="match status" value="1"/>
</dbReference>
<proteinExistence type="predicted"/>
<dbReference type="Gene3D" id="3.40.1260.10">
    <property type="entry name" value="DsrEFH-like"/>
    <property type="match status" value="1"/>
</dbReference>
<dbReference type="AlphaFoldDB" id="A0A540VUM6"/>
<organism evidence="2 3">
    <name type="scientific">Spiribacter salinus</name>
    <dbReference type="NCBI Taxonomy" id="1335746"/>
    <lineage>
        <taxon>Bacteria</taxon>
        <taxon>Pseudomonadati</taxon>
        <taxon>Pseudomonadota</taxon>
        <taxon>Gammaproteobacteria</taxon>
        <taxon>Chromatiales</taxon>
        <taxon>Ectothiorhodospiraceae</taxon>
        <taxon>Spiribacter</taxon>
    </lineage>
</organism>
<evidence type="ECO:0000313" key="2">
    <source>
        <dbReference type="EMBL" id="TQF00461.1"/>
    </source>
</evidence>
<keyword evidence="1" id="KW-0732">Signal</keyword>
<dbReference type="InterPro" id="IPR027396">
    <property type="entry name" value="DsrEFH-like"/>
</dbReference>
<gene>
    <name evidence="2" type="ORF">FKY71_03230</name>
</gene>
<sequence>MTTSFLRGCLAGLLAMAFSVPALAQNDPDMLTLLTSDEDETQAMALILTMQAQQNGATPQVLLCDGAGDLAVTSEMDASETLRGPDASPAQMIQRLVNNGVTVDVCAIYLPNRAFTESDLVDGVGVAEPPAIGALVADPAVRLFSF</sequence>
<dbReference type="STRING" id="1260251.SPISAL_00770"/>